<organism evidence="1 2">
    <name type="scientific">Planobispora longispora</name>
    <dbReference type="NCBI Taxonomy" id="28887"/>
    <lineage>
        <taxon>Bacteria</taxon>
        <taxon>Bacillati</taxon>
        <taxon>Actinomycetota</taxon>
        <taxon>Actinomycetes</taxon>
        <taxon>Streptosporangiales</taxon>
        <taxon>Streptosporangiaceae</taxon>
        <taxon>Planobispora</taxon>
    </lineage>
</organism>
<gene>
    <name evidence="1" type="ORF">Plo01_15820</name>
</gene>
<protein>
    <submittedName>
        <fullName evidence="1">Uncharacterized protein</fullName>
    </submittedName>
</protein>
<accession>A0A8J3W498</accession>
<reference evidence="1 2" key="1">
    <citation type="submission" date="2021-01" db="EMBL/GenBank/DDBJ databases">
        <title>Whole genome shotgun sequence of Planobispora longispora NBRC 13918.</title>
        <authorList>
            <person name="Komaki H."/>
            <person name="Tamura T."/>
        </authorList>
    </citation>
    <scope>NUCLEOTIDE SEQUENCE [LARGE SCALE GENOMIC DNA]</scope>
    <source>
        <strain evidence="1 2">NBRC 13918</strain>
    </source>
</reference>
<name>A0A8J3W498_9ACTN</name>
<proteinExistence type="predicted"/>
<dbReference type="EMBL" id="BOOH01000014">
    <property type="protein sequence ID" value="GIH75153.1"/>
    <property type="molecule type" value="Genomic_DNA"/>
</dbReference>
<keyword evidence="2" id="KW-1185">Reference proteome</keyword>
<dbReference type="Proteomes" id="UP000616724">
    <property type="component" value="Unassembled WGS sequence"/>
</dbReference>
<sequence>MVLIAGGTVTLAVTLMAGWLLIFDLATGRLAGSSPEEILDDHGIPSDARAGDCLKDGKPGSYEITACTDANAVWKITRSFDTMTRATFDAKMADGGDICAEGETTTSYSTSESDNAKVEAYCLARPDTAAAEKQAREEDRRLQSPRPDAFSKVAIGDCLMGDIGTDYEIVDCTDAAARWKVTGRVEGVTRERLESPGSSQGLCQAEETTAGHWDDDHPQARGVALCLASTG</sequence>
<evidence type="ECO:0000313" key="1">
    <source>
        <dbReference type="EMBL" id="GIH75153.1"/>
    </source>
</evidence>
<evidence type="ECO:0000313" key="2">
    <source>
        <dbReference type="Proteomes" id="UP000616724"/>
    </source>
</evidence>
<comment type="caution">
    <text evidence="1">The sequence shown here is derived from an EMBL/GenBank/DDBJ whole genome shotgun (WGS) entry which is preliminary data.</text>
</comment>
<dbReference type="AlphaFoldDB" id="A0A8J3W498"/>